<keyword evidence="10" id="KW-0808">Transferase</keyword>
<keyword evidence="5 8" id="KW-0648">Protein biosynthesis</keyword>
<dbReference type="GO" id="GO:0005524">
    <property type="term" value="F:ATP binding"/>
    <property type="evidence" value="ECO:0007669"/>
    <property type="project" value="UniProtKB-KW"/>
</dbReference>
<protein>
    <recommendedName>
        <fullName evidence="8">Glutamyl-tRNA(Gln) amidotransferase subunit A</fullName>
        <shortName evidence="8">Glu-ADT subunit A</shortName>
        <ecNumber evidence="8">6.3.5.7</ecNumber>
    </recommendedName>
</protein>
<feature type="domain" description="Amidase" evidence="9">
    <location>
        <begin position="24"/>
        <end position="466"/>
    </location>
</feature>
<evidence type="ECO:0000256" key="6">
    <source>
        <dbReference type="ARBA" id="ARBA00025295"/>
    </source>
</evidence>
<evidence type="ECO:0000256" key="7">
    <source>
        <dbReference type="ARBA" id="ARBA00047407"/>
    </source>
</evidence>
<feature type="active site" description="Charge relay system" evidence="8">
    <location>
        <position position="77"/>
    </location>
</feature>
<accession>A0A0R1USH9</accession>
<dbReference type="STRING" id="417373.GCA_001570685_00345"/>
<dbReference type="GO" id="GO:0006412">
    <property type="term" value="P:translation"/>
    <property type="evidence" value="ECO:0007669"/>
    <property type="project" value="UniProtKB-UniRule"/>
</dbReference>
<dbReference type="PANTHER" id="PTHR11895">
    <property type="entry name" value="TRANSAMIDASE"/>
    <property type="match status" value="1"/>
</dbReference>
<keyword evidence="3 8" id="KW-0547">Nucleotide-binding</keyword>
<feature type="active site" description="Acyl-ester intermediate" evidence="8">
    <location>
        <position position="176"/>
    </location>
</feature>
<dbReference type="InterPro" id="IPR000120">
    <property type="entry name" value="Amidase"/>
</dbReference>
<evidence type="ECO:0000256" key="1">
    <source>
        <dbReference type="ARBA" id="ARBA00008069"/>
    </source>
</evidence>
<dbReference type="InterPro" id="IPR023631">
    <property type="entry name" value="Amidase_dom"/>
</dbReference>
<name>A0A0R1USH9_9LACO</name>
<keyword evidence="2 8" id="KW-0436">Ligase</keyword>
<comment type="catalytic activity">
    <reaction evidence="7 8">
        <text>L-glutamyl-tRNA(Gln) + L-glutamine + ATP + H2O = L-glutaminyl-tRNA(Gln) + L-glutamate + ADP + phosphate + H(+)</text>
        <dbReference type="Rhea" id="RHEA:17521"/>
        <dbReference type="Rhea" id="RHEA-COMP:9681"/>
        <dbReference type="Rhea" id="RHEA-COMP:9684"/>
        <dbReference type="ChEBI" id="CHEBI:15377"/>
        <dbReference type="ChEBI" id="CHEBI:15378"/>
        <dbReference type="ChEBI" id="CHEBI:29985"/>
        <dbReference type="ChEBI" id="CHEBI:30616"/>
        <dbReference type="ChEBI" id="CHEBI:43474"/>
        <dbReference type="ChEBI" id="CHEBI:58359"/>
        <dbReference type="ChEBI" id="CHEBI:78520"/>
        <dbReference type="ChEBI" id="CHEBI:78521"/>
        <dbReference type="ChEBI" id="CHEBI:456216"/>
        <dbReference type="EC" id="6.3.5.7"/>
    </reaction>
</comment>
<dbReference type="Pfam" id="PF01425">
    <property type="entry name" value="Amidase"/>
    <property type="match status" value="1"/>
</dbReference>
<dbReference type="GO" id="GO:0030956">
    <property type="term" value="C:glutamyl-tRNA(Gln) amidotransferase complex"/>
    <property type="evidence" value="ECO:0007669"/>
    <property type="project" value="InterPro"/>
</dbReference>
<comment type="caution">
    <text evidence="10">The sequence shown here is derived from an EMBL/GenBank/DDBJ whole genome shotgun (WGS) entry which is preliminary data.</text>
</comment>
<dbReference type="SUPFAM" id="SSF75304">
    <property type="entry name" value="Amidase signature (AS) enzymes"/>
    <property type="match status" value="1"/>
</dbReference>
<dbReference type="InterPro" id="IPR020556">
    <property type="entry name" value="Amidase_CS"/>
</dbReference>
<evidence type="ECO:0000313" key="11">
    <source>
        <dbReference type="Proteomes" id="UP000051084"/>
    </source>
</evidence>
<dbReference type="NCBIfam" id="TIGR00132">
    <property type="entry name" value="gatA"/>
    <property type="match status" value="1"/>
</dbReference>
<dbReference type="EMBL" id="AZGC01000013">
    <property type="protein sequence ID" value="KRL96144.1"/>
    <property type="molecule type" value="Genomic_DNA"/>
</dbReference>
<sequence length="490" mass="52657">MDFNQTDITQLHADLVAGKVTATELVEASLKRMDATEADVNAFVNRNDEAALKQAQALDAAGIKEDQLLAGIPLAVKDNILTQGLTTTASSKMLEHFTPVFDATVVEKLNQAGAINVGKTNLDEFAMGSSTETSYFGTTKNPWDLTRVPGGSSGGSAAAVAAGDVLGALGTDTGGSIRMPSAFNGVVGMKPTYGRVSRWGVIAFGSSFDQVGWITRTVKDNAILMSAISGQDDHDMTSSHQAVPDFAAGLDEASVKGLRIAVPKEYVSDAIDEDVREVIEAGLKHLESLGAIVDEVSLPHTKYGVPVYYILASSEASSNLQRFDGIRYGFRADDVKNLEDVYVKTRSEGFGEEVKRRIMLGTFSLSAGFYDAYFNKAAKVRRLIAQDFEKVFEDHDVIIGATGVSTAFKIGEDIDDPKKMYYNDILTVTANLAGVPAMSIPAGFSKKNGMPVGMQLIGKKYDEQTLYNTAYVFEQTTDAHNHHAKLGGDQ</sequence>
<dbReference type="AlphaFoldDB" id="A0A0R1USH9"/>
<evidence type="ECO:0000256" key="8">
    <source>
        <dbReference type="HAMAP-Rule" id="MF_00120"/>
    </source>
</evidence>
<dbReference type="InterPro" id="IPR036928">
    <property type="entry name" value="AS_sf"/>
</dbReference>
<comment type="subunit">
    <text evidence="8">Heterotrimer of A, B and C subunits.</text>
</comment>
<comment type="function">
    <text evidence="6 8">Allows the formation of correctly charged Gln-tRNA(Gln) through the transamidation of misacylated Glu-tRNA(Gln) in organisms which lack glutaminyl-tRNA synthetase. The reaction takes place in the presence of glutamine and ATP through an activated gamma-phospho-Glu-tRNA(Gln).</text>
</comment>
<keyword evidence="4 8" id="KW-0067">ATP-binding</keyword>
<evidence type="ECO:0000256" key="5">
    <source>
        <dbReference type="ARBA" id="ARBA00022917"/>
    </source>
</evidence>
<evidence type="ECO:0000256" key="2">
    <source>
        <dbReference type="ARBA" id="ARBA00022598"/>
    </source>
</evidence>
<evidence type="ECO:0000259" key="9">
    <source>
        <dbReference type="Pfam" id="PF01425"/>
    </source>
</evidence>
<feature type="active site" description="Charge relay system" evidence="8">
    <location>
        <position position="152"/>
    </location>
</feature>
<reference evidence="10 11" key="1">
    <citation type="journal article" date="2015" name="Genome Announc.">
        <title>Expanding the biotechnology potential of lactobacilli through comparative genomics of 213 strains and associated genera.</title>
        <authorList>
            <person name="Sun Z."/>
            <person name="Harris H.M."/>
            <person name="McCann A."/>
            <person name="Guo C."/>
            <person name="Argimon S."/>
            <person name="Zhang W."/>
            <person name="Yang X."/>
            <person name="Jeffery I.B."/>
            <person name="Cooney J.C."/>
            <person name="Kagawa T.F."/>
            <person name="Liu W."/>
            <person name="Song Y."/>
            <person name="Salvetti E."/>
            <person name="Wrobel A."/>
            <person name="Rasinkangas P."/>
            <person name="Parkhill J."/>
            <person name="Rea M.C."/>
            <person name="O'Sullivan O."/>
            <person name="Ritari J."/>
            <person name="Douillard F.P."/>
            <person name="Paul Ross R."/>
            <person name="Yang R."/>
            <person name="Briner A.E."/>
            <person name="Felis G.E."/>
            <person name="de Vos W.M."/>
            <person name="Barrangou R."/>
            <person name="Klaenhammer T.R."/>
            <person name="Caufield P.W."/>
            <person name="Cui Y."/>
            <person name="Zhang H."/>
            <person name="O'Toole P.W."/>
        </authorList>
    </citation>
    <scope>NUCLEOTIDE SEQUENCE [LARGE SCALE GENOMIC DNA]</scope>
    <source>
        <strain evidence="10 11">DSM 18793</strain>
    </source>
</reference>
<dbReference type="GO" id="GO:0050567">
    <property type="term" value="F:glutaminyl-tRNA synthase (glutamine-hydrolyzing) activity"/>
    <property type="evidence" value="ECO:0007669"/>
    <property type="project" value="UniProtKB-UniRule"/>
</dbReference>
<keyword evidence="11" id="KW-1185">Reference proteome</keyword>
<evidence type="ECO:0000256" key="3">
    <source>
        <dbReference type="ARBA" id="ARBA00022741"/>
    </source>
</evidence>
<proteinExistence type="inferred from homology"/>
<dbReference type="Gene3D" id="3.90.1300.10">
    <property type="entry name" value="Amidase signature (AS) domain"/>
    <property type="match status" value="1"/>
</dbReference>
<dbReference type="Proteomes" id="UP000051084">
    <property type="component" value="Unassembled WGS sequence"/>
</dbReference>
<dbReference type="PROSITE" id="PS00571">
    <property type="entry name" value="AMIDASES"/>
    <property type="match status" value="1"/>
</dbReference>
<evidence type="ECO:0000256" key="4">
    <source>
        <dbReference type="ARBA" id="ARBA00022840"/>
    </source>
</evidence>
<evidence type="ECO:0000313" key="10">
    <source>
        <dbReference type="EMBL" id="KRL96144.1"/>
    </source>
</evidence>
<dbReference type="InterPro" id="IPR004412">
    <property type="entry name" value="GatA"/>
</dbReference>
<dbReference type="EC" id="6.3.5.7" evidence="8"/>
<dbReference type="HAMAP" id="MF_00120">
    <property type="entry name" value="GatA"/>
    <property type="match status" value="1"/>
</dbReference>
<dbReference type="GO" id="GO:0016740">
    <property type="term" value="F:transferase activity"/>
    <property type="evidence" value="ECO:0007669"/>
    <property type="project" value="UniProtKB-KW"/>
</dbReference>
<dbReference type="PANTHER" id="PTHR11895:SF151">
    <property type="entry name" value="GLUTAMYL-TRNA(GLN) AMIDOTRANSFERASE SUBUNIT A"/>
    <property type="match status" value="1"/>
</dbReference>
<dbReference type="RefSeq" id="WP_054652423.1">
    <property type="nucleotide sequence ID" value="NZ_AZGC01000013.1"/>
</dbReference>
<comment type="similarity">
    <text evidence="1 8">Belongs to the amidase family. GatA subfamily.</text>
</comment>
<organism evidence="10 11">
    <name type="scientific">Limosilactobacillus equigenerosi DSM 18793 = JCM 14505</name>
    <dbReference type="NCBI Taxonomy" id="1423742"/>
    <lineage>
        <taxon>Bacteria</taxon>
        <taxon>Bacillati</taxon>
        <taxon>Bacillota</taxon>
        <taxon>Bacilli</taxon>
        <taxon>Lactobacillales</taxon>
        <taxon>Lactobacillaceae</taxon>
        <taxon>Limosilactobacillus</taxon>
    </lineage>
</organism>
<dbReference type="PATRIC" id="fig|1423742.4.peg.606"/>
<dbReference type="OrthoDB" id="9811471at2"/>
<gene>
    <name evidence="8" type="primary">gatA</name>
    <name evidence="10" type="ORF">FC21_GL000585</name>
</gene>